<sequence>MPHFADASGSWETFDVASASTQFWERVPVVTKAGDREEELRELTVRILSGFARQNHNLRILRVHVSSEEDLLFLHTLEVSEDEFQSLKIEQGILVDFSSFPGKIISLLGKCIESRGEDMPRFQAVLTISPGESRFQIVETNDFNKLPHVTLRFRPGDDLAIKQFLAFRLSEIKGSCSQLENELRDARREGEMRQCELSQTQVRLDEVERSHRQQMMEAEANAKSTRIALQEESSHEKSMLRDRMERERCELEQRLRDELAAVKARNEKLDAENRELLAGKLEISARVSDLEHRLAVADQERHSLREDCAALRDQNRQLSGEKHDLELRVNDAKVSTRGLEEQ</sequence>
<dbReference type="OrthoDB" id="49058at2759"/>
<dbReference type="PANTHER" id="PTHR44281:SF2">
    <property type="entry name" value="SPINDLE ASSEMBLY ABNORMAL PROTEIN 6 HOMOLOG"/>
    <property type="match status" value="1"/>
</dbReference>
<protein>
    <recommendedName>
        <fullName evidence="7">Spindle assembly abnormal protein 6 N-terminal domain-containing protein</fullName>
    </recommendedName>
</protein>
<evidence type="ECO:0000256" key="4">
    <source>
        <dbReference type="ARBA" id="ARBA00023212"/>
    </source>
</evidence>
<evidence type="ECO:0000256" key="6">
    <source>
        <dbReference type="SAM" id="Coils"/>
    </source>
</evidence>
<name>A0A8S1J6F3_9CHLO</name>
<evidence type="ECO:0000256" key="2">
    <source>
        <dbReference type="ARBA" id="ARBA00022490"/>
    </source>
</evidence>
<keyword evidence="3 6" id="KW-0175">Coiled coil</keyword>
<feature type="coiled-coil region" evidence="6">
    <location>
        <begin position="169"/>
        <end position="196"/>
    </location>
</feature>
<proteinExistence type="predicted"/>
<dbReference type="InterPro" id="IPR038558">
    <property type="entry name" value="SAS-6_N_sf"/>
</dbReference>
<comment type="subcellular location">
    <subcellularLocation>
        <location evidence="1">Cytoplasm</location>
        <location evidence="1">Cytoskeleton</location>
        <location evidence="1">Microtubule organizing center</location>
        <location evidence="1">Centrosome</location>
    </subcellularLocation>
</comment>
<gene>
    <name evidence="8" type="ORF">OSTQU699_LOCUS6643</name>
</gene>
<accession>A0A8S1J6F3</accession>
<dbReference type="CDD" id="cd10142">
    <property type="entry name" value="HD_SAS6_N"/>
    <property type="match status" value="1"/>
</dbReference>
<evidence type="ECO:0000313" key="8">
    <source>
        <dbReference type="EMBL" id="CAD7701284.1"/>
    </source>
</evidence>
<keyword evidence="2" id="KW-0963">Cytoplasm</keyword>
<dbReference type="Pfam" id="PF16531">
    <property type="entry name" value="SAS-6_N"/>
    <property type="match status" value="1"/>
</dbReference>
<feature type="coiled-coil region" evidence="6">
    <location>
        <begin position="252"/>
        <end position="328"/>
    </location>
</feature>
<keyword evidence="4" id="KW-0206">Cytoskeleton</keyword>
<evidence type="ECO:0000256" key="1">
    <source>
        <dbReference type="ARBA" id="ARBA00004300"/>
    </source>
</evidence>
<evidence type="ECO:0000256" key="5">
    <source>
        <dbReference type="ARBA" id="ARBA00023306"/>
    </source>
</evidence>
<keyword evidence="5" id="KW-0131">Cell cycle</keyword>
<dbReference type="AlphaFoldDB" id="A0A8S1J6F3"/>
<dbReference type="InterPro" id="IPR032396">
    <property type="entry name" value="SAS-6_N"/>
</dbReference>
<keyword evidence="9" id="KW-1185">Reference proteome</keyword>
<dbReference type="Proteomes" id="UP000708148">
    <property type="component" value="Unassembled WGS sequence"/>
</dbReference>
<organism evidence="8 9">
    <name type="scientific">Ostreobium quekettii</name>
    <dbReference type="NCBI Taxonomy" id="121088"/>
    <lineage>
        <taxon>Eukaryota</taxon>
        <taxon>Viridiplantae</taxon>
        <taxon>Chlorophyta</taxon>
        <taxon>core chlorophytes</taxon>
        <taxon>Ulvophyceae</taxon>
        <taxon>TCBD clade</taxon>
        <taxon>Bryopsidales</taxon>
        <taxon>Ostreobineae</taxon>
        <taxon>Ostreobiaceae</taxon>
        <taxon>Ostreobium</taxon>
    </lineage>
</organism>
<feature type="domain" description="Spindle assembly abnormal protein 6 N-terminal" evidence="7">
    <location>
        <begin position="23"/>
        <end position="153"/>
    </location>
</feature>
<evidence type="ECO:0000259" key="7">
    <source>
        <dbReference type="Pfam" id="PF16531"/>
    </source>
</evidence>
<evidence type="ECO:0000313" key="9">
    <source>
        <dbReference type="Proteomes" id="UP000708148"/>
    </source>
</evidence>
<dbReference type="EMBL" id="CAJHUC010001484">
    <property type="protein sequence ID" value="CAD7701284.1"/>
    <property type="molecule type" value="Genomic_DNA"/>
</dbReference>
<reference evidence="8" key="1">
    <citation type="submission" date="2020-12" db="EMBL/GenBank/DDBJ databases">
        <authorList>
            <person name="Iha C."/>
        </authorList>
    </citation>
    <scope>NUCLEOTIDE SEQUENCE</scope>
</reference>
<dbReference type="Gene3D" id="2.170.210.20">
    <property type="entry name" value="Spindle assembly abnormal protein 6, N-terminal domain"/>
    <property type="match status" value="1"/>
</dbReference>
<feature type="non-terminal residue" evidence="8">
    <location>
        <position position="342"/>
    </location>
</feature>
<evidence type="ECO:0000256" key="3">
    <source>
        <dbReference type="ARBA" id="ARBA00023054"/>
    </source>
</evidence>
<dbReference type="PANTHER" id="PTHR44281">
    <property type="entry name" value="SPINDLE ASSEMBLY ABNORMAL PROTEIN 6 HOMOLOG"/>
    <property type="match status" value="1"/>
</dbReference>
<comment type="caution">
    <text evidence="8">The sequence shown here is derived from an EMBL/GenBank/DDBJ whole genome shotgun (WGS) entry which is preliminary data.</text>
</comment>